<evidence type="ECO:0000313" key="2">
    <source>
        <dbReference type="EMBL" id="MEK8051091.1"/>
    </source>
</evidence>
<keyword evidence="3" id="KW-1185">Reference proteome</keyword>
<feature type="region of interest" description="Disordered" evidence="1">
    <location>
        <begin position="355"/>
        <end position="375"/>
    </location>
</feature>
<dbReference type="Proteomes" id="UP001365405">
    <property type="component" value="Unassembled WGS sequence"/>
</dbReference>
<gene>
    <name evidence="2" type="ORF">AACH10_12645</name>
</gene>
<name>A0ABU9CJL9_9BURK</name>
<reference evidence="2 3" key="1">
    <citation type="submission" date="2024-04" db="EMBL/GenBank/DDBJ databases">
        <title>Novel species of the genus Ideonella isolated from streams.</title>
        <authorList>
            <person name="Lu H."/>
        </authorList>
    </citation>
    <scope>NUCLEOTIDE SEQUENCE [LARGE SCALE GENOMIC DNA]</scope>
    <source>
        <strain evidence="2 3">DXS22W</strain>
    </source>
</reference>
<evidence type="ECO:0000313" key="3">
    <source>
        <dbReference type="Proteomes" id="UP001365405"/>
    </source>
</evidence>
<dbReference type="EMBL" id="JBBUTH010000007">
    <property type="protein sequence ID" value="MEK8051091.1"/>
    <property type="molecule type" value="Genomic_DNA"/>
</dbReference>
<proteinExistence type="predicted"/>
<comment type="caution">
    <text evidence="2">The sequence shown here is derived from an EMBL/GenBank/DDBJ whole genome shotgun (WGS) entry which is preliminary data.</text>
</comment>
<accession>A0ABU9CJL9</accession>
<evidence type="ECO:0000256" key="1">
    <source>
        <dbReference type="SAM" id="MobiDB-lite"/>
    </source>
</evidence>
<dbReference type="RefSeq" id="WP_341410782.1">
    <property type="nucleotide sequence ID" value="NZ_JBBUTH010000007.1"/>
</dbReference>
<organism evidence="2 3">
    <name type="scientific">Pseudaquabacterium inlustre</name>
    <dbReference type="NCBI Taxonomy" id="2984192"/>
    <lineage>
        <taxon>Bacteria</taxon>
        <taxon>Pseudomonadati</taxon>
        <taxon>Pseudomonadota</taxon>
        <taxon>Betaproteobacteria</taxon>
        <taxon>Burkholderiales</taxon>
        <taxon>Sphaerotilaceae</taxon>
        <taxon>Pseudaquabacterium</taxon>
    </lineage>
</organism>
<feature type="compositionally biased region" description="Pro residues" evidence="1">
    <location>
        <begin position="361"/>
        <end position="370"/>
    </location>
</feature>
<protein>
    <submittedName>
        <fullName evidence="2">Uncharacterized protein</fullName>
    </submittedName>
</protein>
<sequence>MRISLPIVSLLLVAAAEGRSAELSAQSLRTDGLNFGDDIARLYVGDFARVGFARDSTELALLLGSYMTAFSRQCAAELPTNKVEIMAQECERESWTVNGFGAERPGSRHCVSYRSVGTGRYADPEVYALQRRLDAAMAGTMTQDMLTGMLRKGGDAAGGMRRMTDLALYARNDMPQLLQANGCAHPAVQRLQANLLRFGNGAAPIVLPGGAAALAQAAPADGPARGQDHKRLLEDLIAEQSQAWMMNRFLPGSVRPGTVLRDAQGQATEVLAGYGYTAMGKTYPGKVRLTFRDGVPQCLYYADIPDTCRVPSPKILSAYRKNHYAAEIAAAPPPPNQAASPAPAAAPMATVTPTPVALAPNPAPADPAPSVPGRDAAATLAPADLQERQAALRERRCATLRLQVERLRESLATTPPQRVQQLELHVARLEAAQAQHCGR</sequence>